<evidence type="ECO:0000313" key="2">
    <source>
        <dbReference type="Proteomes" id="UP000198859"/>
    </source>
</evidence>
<dbReference type="EMBL" id="LT629757">
    <property type="protein sequence ID" value="SDS69082.1"/>
    <property type="molecule type" value="Genomic_DNA"/>
</dbReference>
<proteinExistence type="predicted"/>
<dbReference type="OrthoDB" id="3695428at2"/>
<sequence>MIRWESLDPERLERGIQLLLKRLHPGLVSLDGAGGDGGRDAQLTTTDGLTVFEIKSFGRLDASRRRQVQRSLAKAHASTPTMTRWVLVIPMRMTPIRPGGKSSEQAWFTETLPRHAPGVELDWWGQDWLDDQLVGDVDVQRYIEGADSQLLQRASELSLERAVLANGAVDLTQRLEVLRNRIDEVSPFWTLDFSVVSGSITSTLRGKTPDAHEVDPITIRSTFAFDREDATERVLRDKLVDVLDFGGDIELPAGVVTGFDVDASPEARRLFPADDPRESEFAVASTREALDQPIRCVFQVIDESGVVSDFSVYLRERTSGRRGVTVIGGDAMSIITITLGLPYPKQPDQEAQPVVVDDARFHLSLPDTLVGLDVTSLRPVIRTLAAATPGRRIRISLPELGLVEGPPFDAHQFAWAPDNMQVVEDLHRMEQLTGRVLRYPAGITRKDASALRSAVRQLDGEEVEQPGTLTLTVRGEAVGDFLNALDQTPRDQLPGGFLHTTDSMELTVGDLTLNYGAAAFWAPSPRLLNRPDLDAARISGSTADIEAKFEATEHPFRWLPRSLAEEHLSGAVHS</sequence>
<reference evidence="2" key="1">
    <citation type="submission" date="2016-10" db="EMBL/GenBank/DDBJ databases">
        <authorList>
            <person name="Varghese N."/>
            <person name="Submissions S."/>
        </authorList>
    </citation>
    <scope>NUCLEOTIDE SEQUENCE [LARGE SCALE GENOMIC DNA]</scope>
    <source>
        <strain evidence="2">DSM 22127</strain>
    </source>
</reference>
<name>A0A1H1U9A8_9ACTN</name>
<gene>
    <name evidence="1" type="ORF">SAMN04488570_2455</name>
</gene>
<keyword evidence="2" id="KW-1185">Reference proteome</keyword>
<accession>A0A1H1U9A8</accession>
<dbReference type="RefSeq" id="WP_157682840.1">
    <property type="nucleotide sequence ID" value="NZ_LT629757.1"/>
</dbReference>
<evidence type="ECO:0000313" key="1">
    <source>
        <dbReference type="EMBL" id="SDS69082.1"/>
    </source>
</evidence>
<organism evidence="1 2">
    <name type="scientific">Nocardioides scoriae</name>
    <dbReference type="NCBI Taxonomy" id="642780"/>
    <lineage>
        <taxon>Bacteria</taxon>
        <taxon>Bacillati</taxon>
        <taxon>Actinomycetota</taxon>
        <taxon>Actinomycetes</taxon>
        <taxon>Propionibacteriales</taxon>
        <taxon>Nocardioidaceae</taxon>
        <taxon>Nocardioides</taxon>
    </lineage>
</organism>
<dbReference type="AlphaFoldDB" id="A0A1H1U9A8"/>
<dbReference type="Proteomes" id="UP000198859">
    <property type="component" value="Chromosome I"/>
</dbReference>
<protein>
    <submittedName>
        <fullName evidence="1">Uncharacterized protein</fullName>
    </submittedName>
</protein>